<dbReference type="OrthoDB" id="4847384at2759"/>
<dbReference type="AlphaFoldDB" id="G3JC04"/>
<dbReference type="Proteomes" id="UP000001610">
    <property type="component" value="Unassembled WGS sequence"/>
</dbReference>
<feature type="chain" id="PRO_5012790972" evidence="1">
    <location>
        <begin position="16"/>
        <end position="248"/>
    </location>
</feature>
<keyword evidence="2" id="KW-0418">Kinase</keyword>
<dbReference type="GO" id="GO:0016301">
    <property type="term" value="F:kinase activity"/>
    <property type="evidence" value="ECO:0007669"/>
    <property type="project" value="UniProtKB-KW"/>
</dbReference>
<accession>G3JC04</accession>
<dbReference type="eggNOG" id="ENOG502R0ZX">
    <property type="taxonomic scope" value="Eukaryota"/>
</dbReference>
<name>G3JC04_CORMM</name>
<dbReference type="EMBL" id="JH126400">
    <property type="protein sequence ID" value="EGX93722.1"/>
    <property type="molecule type" value="Genomic_DNA"/>
</dbReference>
<keyword evidence="3" id="KW-1185">Reference proteome</keyword>
<dbReference type="HOGENOM" id="CLU_069414_3_1_1"/>
<organism evidence="2 3">
    <name type="scientific">Cordyceps militaris (strain CM01)</name>
    <name type="common">Caterpillar fungus</name>
    <dbReference type="NCBI Taxonomy" id="983644"/>
    <lineage>
        <taxon>Eukaryota</taxon>
        <taxon>Fungi</taxon>
        <taxon>Dikarya</taxon>
        <taxon>Ascomycota</taxon>
        <taxon>Pezizomycotina</taxon>
        <taxon>Sordariomycetes</taxon>
        <taxon>Hypocreomycetidae</taxon>
        <taxon>Hypocreales</taxon>
        <taxon>Cordycipitaceae</taxon>
        <taxon>Cordyceps</taxon>
    </lineage>
</organism>
<evidence type="ECO:0000256" key="1">
    <source>
        <dbReference type="SAM" id="SignalP"/>
    </source>
</evidence>
<dbReference type="InParanoid" id="G3JC04"/>
<proteinExistence type="predicted"/>
<dbReference type="GeneID" id="18164020"/>
<gene>
    <name evidence="2" type="ORF">CCM_01991</name>
</gene>
<reference evidence="2 3" key="1">
    <citation type="journal article" date="2011" name="Genome Biol.">
        <title>Genome sequence of the insect pathogenic fungus Cordyceps militaris, a valued traditional Chinese medicine.</title>
        <authorList>
            <person name="Zheng P."/>
            <person name="Xia Y."/>
            <person name="Xiao G."/>
            <person name="Xiong C."/>
            <person name="Hu X."/>
            <person name="Zhang S."/>
            <person name="Zheng H."/>
            <person name="Huang Y."/>
            <person name="Zhou Y."/>
            <person name="Wang S."/>
            <person name="Zhao G.P."/>
            <person name="Liu X."/>
            <person name="St Leger R.J."/>
            <person name="Wang C."/>
        </authorList>
    </citation>
    <scope>NUCLEOTIDE SEQUENCE [LARGE SCALE GENOMIC DNA]</scope>
    <source>
        <strain evidence="2 3">CM01</strain>
    </source>
</reference>
<dbReference type="OMA" id="PWRKHQH"/>
<feature type="signal peptide" evidence="1">
    <location>
        <begin position="1"/>
        <end position="15"/>
    </location>
</feature>
<dbReference type="SUPFAM" id="SSF56112">
    <property type="entry name" value="Protein kinase-like (PK-like)"/>
    <property type="match status" value="1"/>
</dbReference>
<protein>
    <submittedName>
        <fullName evidence="2">Protein kinase-like domain</fullName>
    </submittedName>
</protein>
<keyword evidence="2" id="KW-0808">Transferase</keyword>
<evidence type="ECO:0000313" key="3">
    <source>
        <dbReference type="Proteomes" id="UP000001610"/>
    </source>
</evidence>
<dbReference type="RefSeq" id="XP_006667208.1">
    <property type="nucleotide sequence ID" value="XM_006667145.1"/>
</dbReference>
<dbReference type="InterPro" id="IPR011009">
    <property type="entry name" value="Kinase-like_dom_sf"/>
</dbReference>
<dbReference type="KEGG" id="cmt:CCM_01991"/>
<dbReference type="VEuPathDB" id="FungiDB:CCM_01991"/>
<sequence length="248" mass="28006">MWALSLLSSIYPTAATSSNLLTGSFGPESSSRTECQFTLAGWRVSGSCTAPWRKHQHVLRVSIHQSALTKFALWLMTTILPQRLARACIPTAWSLPNTVIVKKQKPNVEEEFTTELYTYKKLGALQGKQIPICYGEACCDGTRALVLGEVGGVSLAHHSVLVEMSEEQIKTMILKAYGPMLDQGTAYDDWKPDNLHLVNGEIVFLDLEWAYDLNEDDREYAVIIGLEAFLERWKRVRRLYEKYGEIEC</sequence>
<evidence type="ECO:0000313" key="2">
    <source>
        <dbReference type="EMBL" id="EGX93722.1"/>
    </source>
</evidence>
<keyword evidence="1" id="KW-0732">Signal</keyword>